<dbReference type="Gene3D" id="1.10.3210.10">
    <property type="entry name" value="Hypothetical protein af1432"/>
    <property type="match status" value="1"/>
</dbReference>
<dbReference type="PANTHER" id="PTHR33525">
    <property type="match status" value="1"/>
</dbReference>
<evidence type="ECO:0000313" key="3">
    <source>
        <dbReference type="EMBL" id="GLX80484.1"/>
    </source>
</evidence>
<reference evidence="3 4" key="1">
    <citation type="submission" date="2023-03" db="EMBL/GenBank/DDBJ databases">
        <title>Draft genome sequence of Thalassotalea insulae KCTC 62186T.</title>
        <authorList>
            <person name="Sawabe T."/>
        </authorList>
    </citation>
    <scope>NUCLEOTIDE SEQUENCE [LARGE SCALE GENOMIC DNA]</scope>
    <source>
        <strain evidence="3 4">KCTC 62186</strain>
    </source>
</reference>
<dbReference type="InterPro" id="IPR014408">
    <property type="entry name" value="dGMP_Pdiesterase_EAL/HD-GYP"/>
</dbReference>
<evidence type="ECO:0000259" key="2">
    <source>
        <dbReference type="PROSITE" id="PS51833"/>
    </source>
</evidence>
<gene>
    <name evidence="3" type="ORF">tinsulaeT_38240</name>
</gene>
<dbReference type="PIRSF" id="PIRSF003180">
    <property type="entry name" value="DiGMPpdiest_YuxH"/>
    <property type="match status" value="1"/>
</dbReference>
<feature type="domain" description="EAL" evidence="1">
    <location>
        <begin position="1"/>
        <end position="205"/>
    </location>
</feature>
<dbReference type="SUPFAM" id="SSF109604">
    <property type="entry name" value="HD-domain/PDEase-like"/>
    <property type="match status" value="1"/>
</dbReference>
<protein>
    <submittedName>
        <fullName evidence="3">Diguanylate cyclase</fullName>
    </submittedName>
</protein>
<name>A0ABQ6GZ15_9GAMM</name>
<evidence type="ECO:0000313" key="4">
    <source>
        <dbReference type="Proteomes" id="UP001157186"/>
    </source>
</evidence>
<dbReference type="PROSITE" id="PS51833">
    <property type="entry name" value="HDOD"/>
    <property type="match status" value="1"/>
</dbReference>
<dbReference type="SUPFAM" id="SSF141868">
    <property type="entry name" value="EAL domain-like"/>
    <property type="match status" value="1"/>
</dbReference>
<dbReference type="PROSITE" id="PS50883">
    <property type="entry name" value="EAL"/>
    <property type="match status" value="1"/>
</dbReference>
<proteinExistence type="predicted"/>
<dbReference type="InterPro" id="IPR035919">
    <property type="entry name" value="EAL_sf"/>
</dbReference>
<dbReference type="EMBL" id="BSST01000001">
    <property type="protein sequence ID" value="GLX80484.1"/>
    <property type="molecule type" value="Genomic_DNA"/>
</dbReference>
<dbReference type="RefSeq" id="WP_284246486.1">
    <property type="nucleotide sequence ID" value="NZ_BSST01000001.1"/>
</dbReference>
<dbReference type="InterPro" id="IPR001633">
    <property type="entry name" value="EAL_dom"/>
</dbReference>
<dbReference type="Pfam" id="PF00563">
    <property type="entry name" value="EAL"/>
    <property type="match status" value="1"/>
</dbReference>
<dbReference type="SMART" id="SM00052">
    <property type="entry name" value="EAL"/>
    <property type="match status" value="1"/>
</dbReference>
<dbReference type="PANTHER" id="PTHR33525:SF4">
    <property type="entry name" value="CYCLIC DI-GMP PHOSPHODIESTERASE CDGJ"/>
    <property type="match status" value="1"/>
</dbReference>
<organism evidence="3 4">
    <name type="scientific">Thalassotalea insulae</name>
    <dbReference type="NCBI Taxonomy" id="2056778"/>
    <lineage>
        <taxon>Bacteria</taxon>
        <taxon>Pseudomonadati</taxon>
        <taxon>Pseudomonadota</taxon>
        <taxon>Gammaproteobacteria</taxon>
        <taxon>Alteromonadales</taxon>
        <taxon>Colwelliaceae</taxon>
        <taxon>Thalassotalea</taxon>
    </lineage>
</organism>
<dbReference type="Pfam" id="PF08668">
    <property type="entry name" value="HDOD"/>
    <property type="match status" value="1"/>
</dbReference>
<dbReference type="Gene3D" id="3.20.20.450">
    <property type="entry name" value="EAL domain"/>
    <property type="match status" value="1"/>
</dbReference>
<evidence type="ECO:0000259" key="1">
    <source>
        <dbReference type="PROSITE" id="PS50883"/>
    </source>
</evidence>
<dbReference type="InterPro" id="IPR013976">
    <property type="entry name" value="HDOD"/>
</dbReference>
<feature type="domain" description="HDOD" evidence="2">
    <location>
        <begin position="199"/>
        <end position="386"/>
    </location>
</feature>
<accession>A0ABQ6GZ15</accession>
<keyword evidence="4" id="KW-1185">Reference proteome</keyword>
<dbReference type="InterPro" id="IPR052340">
    <property type="entry name" value="RNase_Y/CdgJ"/>
</dbReference>
<sequence length="404" mass="46319">MQVYTARQAILNRREHVVAYELLYRDSPDNIFPNIDPHEATSKVVMQTHLNQGLSPITDAKPALINFGEQSLIDGLPLLLPRKQVMVEILETVTPNEQVYQACKALYHQGYHLALDDFIYRPEWSRFFKFIKLIKFDIQLTPLDKVAPLVEKLKQQKKLKILAEKVETQEEFEEAKRLGFHYFQGYYFCKPQMNASYDLETNQPVLLSLVHESLKSPMNINKISNYFEHDSALSYKLLKFVNSGILPITQQMDSIKKAVVYLGDLQIKKLILLMATGIIASNKPKELTRIAIIRARFCELIAQKALPGQSEACFITGLFSLLDAMLDKPMAEILENLSLAEEVTLALLSPKPSILKYVLDTVREYEKGSWYKTKTAADMINVDYELLAGFYKDAVIWANKYDHC</sequence>
<dbReference type="Proteomes" id="UP001157186">
    <property type="component" value="Unassembled WGS sequence"/>
</dbReference>
<comment type="caution">
    <text evidence="3">The sequence shown here is derived from an EMBL/GenBank/DDBJ whole genome shotgun (WGS) entry which is preliminary data.</text>
</comment>